<evidence type="ECO:0000313" key="1">
    <source>
        <dbReference type="EMBL" id="MBF6298230.1"/>
    </source>
</evidence>
<proteinExistence type="predicted"/>
<accession>A0ABS0CNU1</accession>
<sequence length="148" mass="15758">MAATAKWYGRGLLAIAKKEVSWTADAIKVLIASSGYTPDQDAHDYLDDVVANEISGTNYTAGGLLLTSTAATYDSATNRCRLTAANALWTDVTFSNGRYGIIYNSTPSTNATRPLLGYVDFGGNQSPSAINFQITWDTTDGVLYLAAA</sequence>
<dbReference type="EMBL" id="JADLQX010000007">
    <property type="protein sequence ID" value="MBF6298230.1"/>
    <property type="molecule type" value="Genomic_DNA"/>
</dbReference>
<reference evidence="1 2" key="1">
    <citation type="submission" date="2020-10" db="EMBL/GenBank/DDBJ databases">
        <title>Identification of Nocardia species via Next-generation sequencing and recognition of intraspecies genetic diversity.</title>
        <authorList>
            <person name="Li P."/>
            <person name="Li P."/>
            <person name="Lu B."/>
        </authorList>
    </citation>
    <scope>NUCLEOTIDE SEQUENCE [LARGE SCALE GENOMIC DNA]</scope>
    <source>
        <strain evidence="1 2">BJ06-0157</strain>
    </source>
</reference>
<organism evidence="1 2">
    <name type="scientific">Nocardia amamiensis</name>
    <dbReference type="NCBI Taxonomy" id="404578"/>
    <lineage>
        <taxon>Bacteria</taxon>
        <taxon>Bacillati</taxon>
        <taxon>Actinomycetota</taxon>
        <taxon>Actinomycetes</taxon>
        <taxon>Mycobacteriales</taxon>
        <taxon>Nocardiaceae</taxon>
        <taxon>Nocardia</taxon>
    </lineage>
</organism>
<protein>
    <recommendedName>
        <fullName evidence="3">Tail protein</fullName>
    </recommendedName>
</protein>
<keyword evidence="2" id="KW-1185">Reference proteome</keyword>
<gene>
    <name evidence="1" type="ORF">IU459_11830</name>
</gene>
<comment type="caution">
    <text evidence="1">The sequence shown here is derived from an EMBL/GenBank/DDBJ whole genome shotgun (WGS) entry which is preliminary data.</text>
</comment>
<dbReference type="Proteomes" id="UP000702209">
    <property type="component" value="Unassembled WGS sequence"/>
</dbReference>
<name>A0ABS0CNU1_9NOCA</name>
<dbReference type="RefSeq" id="WP_195129539.1">
    <property type="nucleotide sequence ID" value="NZ_JADLQX010000007.1"/>
</dbReference>
<evidence type="ECO:0000313" key="2">
    <source>
        <dbReference type="Proteomes" id="UP000702209"/>
    </source>
</evidence>
<evidence type="ECO:0008006" key="3">
    <source>
        <dbReference type="Google" id="ProtNLM"/>
    </source>
</evidence>